<proteinExistence type="predicted"/>
<reference evidence="1" key="1">
    <citation type="submission" date="2023-07" db="EMBL/GenBank/DDBJ databases">
        <title>Between Cages and Wild: Unraveling the Impact of Captivity on Animal Microbiomes and Antimicrobial Resistance.</title>
        <authorList>
            <person name="Schmartz G.P."/>
            <person name="Rehner J."/>
            <person name="Schuff M.J."/>
            <person name="Becker S.L."/>
            <person name="Kravczyk M."/>
            <person name="Gurevich A."/>
            <person name="Francke R."/>
            <person name="Mueller R."/>
            <person name="Keller V."/>
            <person name="Keller A."/>
        </authorList>
    </citation>
    <scope>NUCLEOTIDE SEQUENCE</scope>
    <source>
        <strain evidence="1">S12M_St_49</strain>
    </source>
</reference>
<keyword evidence="2" id="KW-1185">Reference proteome</keyword>
<evidence type="ECO:0000313" key="1">
    <source>
        <dbReference type="EMBL" id="MDO4842957.1"/>
    </source>
</evidence>
<dbReference type="Pfam" id="PF02686">
    <property type="entry name" value="GatC"/>
    <property type="match status" value="1"/>
</dbReference>
<protein>
    <submittedName>
        <fullName evidence="1">Asp-tRNA(Asn)/Glu-tRNA(Gln) amidotransferase subunit GatC</fullName>
    </submittedName>
</protein>
<name>A0AA43RNA1_9ACTN</name>
<dbReference type="AlphaFoldDB" id="A0AA43RNA1"/>
<organism evidence="1 2">
    <name type="scientific">Phoenicibacter congonensis</name>
    <dbReference type="NCBI Taxonomy" id="1944646"/>
    <lineage>
        <taxon>Bacteria</taxon>
        <taxon>Bacillati</taxon>
        <taxon>Actinomycetota</taxon>
        <taxon>Coriobacteriia</taxon>
        <taxon>Eggerthellales</taxon>
        <taxon>Eggerthellaceae</taxon>
        <taxon>Phoenicibacter</taxon>
    </lineage>
</organism>
<dbReference type="Proteomes" id="UP001168575">
    <property type="component" value="Unassembled WGS sequence"/>
</dbReference>
<dbReference type="GO" id="GO:0006450">
    <property type="term" value="P:regulation of translational fidelity"/>
    <property type="evidence" value="ECO:0007669"/>
    <property type="project" value="InterPro"/>
</dbReference>
<feature type="non-terminal residue" evidence="1">
    <location>
        <position position="1"/>
    </location>
</feature>
<evidence type="ECO:0000313" key="2">
    <source>
        <dbReference type="Proteomes" id="UP001168575"/>
    </source>
</evidence>
<dbReference type="InterPro" id="IPR003837">
    <property type="entry name" value="GatC"/>
</dbReference>
<comment type="caution">
    <text evidence="1">The sequence shown here is derived from an EMBL/GenBank/DDBJ whole genome shotgun (WGS) entry which is preliminary data.</text>
</comment>
<dbReference type="SUPFAM" id="SSF141000">
    <property type="entry name" value="Glu-tRNAGln amidotransferase C subunit"/>
    <property type="match status" value="1"/>
</dbReference>
<gene>
    <name evidence="1" type="primary">gatC</name>
    <name evidence="1" type="ORF">Q3982_09800</name>
</gene>
<dbReference type="EMBL" id="JAUMVS010000390">
    <property type="protein sequence ID" value="MDO4842957.1"/>
    <property type="molecule type" value="Genomic_DNA"/>
</dbReference>
<accession>A0AA43RNA1</accession>
<dbReference type="InterPro" id="IPR036113">
    <property type="entry name" value="Asp/Glu-ADT_sf_sub_c"/>
</dbReference>
<dbReference type="NCBIfam" id="TIGR00135">
    <property type="entry name" value="gatC"/>
    <property type="match status" value="1"/>
</dbReference>
<sequence>ITYMDTLSALNTDGVEPLVHLSGRVNVLREDEPGETLGSDEALCNACETADGCFSVPKTVE</sequence>